<sequence>MRKIIADYHIHSNYSPDSNSTIEEILETAREKRIEHIIITDHYELADSHFNVIDIETYRKEMEKYSLPVGVELGWDGIKELNIDTTKFDYVLLAHHYVEEPITQESYKNYLLRLLDIVKRFDSYHALAHLDFPRRYHPQREEFSKELYDIITEILKIVISNGKMLEVNVSPIKLYGEPNPSIDILKLYKSLGGRNITIGSDAHKLEDIGKGIEKGIEILSELGYNYILVLDTEWREVKIK</sequence>
<keyword evidence="5 8" id="KW-0378">Hydrolase</keyword>
<comment type="catalytic activity">
    <reaction evidence="7 8">
        <text>L-histidinol phosphate + H2O = L-histidinol + phosphate</text>
        <dbReference type="Rhea" id="RHEA:14465"/>
        <dbReference type="ChEBI" id="CHEBI:15377"/>
        <dbReference type="ChEBI" id="CHEBI:43474"/>
        <dbReference type="ChEBI" id="CHEBI:57699"/>
        <dbReference type="ChEBI" id="CHEBI:57980"/>
        <dbReference type="EC" id="3.1.3.15"/>
    </reaction>
</comment>
<dbReference type="STRING" id="381764.Fnod_0198"/>
<feature type="domain" description="Polymerase/histidinol phosphatase N-terminal" evidence="9">
    <location>
        <begin position="6"/>
        <end position="68"/>
    </location>
</feature>
<keyword evidence="6 8" id="KW-0368">Histidine biosynthesis</keyword>
<dbReference type="GO" id="GO:0005737">
    <property type="term" value="C:cytoplasm"/>
    <property type="evidence" value="ECO:0007669"/>
    <property type="project" value="TreeGrafter"/>
</dbReference>
<dbReference type="Gene3D" id="3.20.20.140">
    <property type="entry name" value="Metal-dependent hydrolases"/>
    <property type="match status" value="1"/>
</dbReference>
<dbReference type="Pfam" id="PF02811">
    <property type="entry name" value="PHP"/>
    <property type="match status" value="1"/>
</dbReference>
<dbReference type="GO" id="GO:0000105">
    <property type="term" value="P:L-histidine biosynthetic process"/>
    <property type="evidence" value="ECO:0007669"/>
    <property type="project" value="UniProtKB-UniRule"/>
</dbReference>
<evidence type="ECO:0000259" key="9">
    <source>
        <dbReference type="SMART" id="SM00481"/>
    </source>
</evidence>
<dbReference type="InterPro" id="IPR016195">
    <property type="entry name" value="Pol/histidinol_Pase-like"/>
</dbReference>
<dbReference type="RefSeq" id="WP_011993388.1">
    <property type="nucleotide sequence ID" value="NC_009718.1"/>
</dbReference>
<proteinExistence type="inferred from homology"/>
<accession>A7HJI2</accession>
<dbReference type="PANTHER" id="PTHR21039:SF0">
    <property type="entry name" value="HISTIDINOL-PHOSPHATASE"/>
    <property type="match status" value="1"/>
</dbReference>
<dbReference type="InterPro" id="IPR003141">
    <property type="entry name" value="Pol/His_phosphatase_N"/>
</dbReference>
<comment type="pathway">
    <text evidence="1 8">Amino-acid biosynthesis; L-histidine biosynthesis; L-histidine from 5-phospho-alpha-D-ribose 1-diphosphate: step 8/9.</text>
</comment>
<dbReference type="GO" id="GO:0004401">
    <property type="term" value="F:histidinol-phosphatase activity"/>
    <property type="evidence" value="ECO:0007669"/>
    <property type="project" value="UniProtKB-UniRule"/>
</dbReference>
<dbReference type="HOGENOM" id="CLU_054611_3_0_0"/>
<dbReference type="UniPathway" id="UPA00031">
    <property type="reaction ID" value="UER00013"/>
</dbReference>
<dbReference type="SUPFAM" id="SSF89550">
    <property type="entry name" value="PHP domain-like"/>
    <property type="match status" value="1"/>
</dbReference>
<dbReference type="EC" id="3.1.3.15" evidence="3 8"/>
<organism evidence="10 11">
    <name type="scientific">Fervidobacterium nodosum (strain ATCC 35602 / DSM 5306 / Rt17-B1)</name>
    <dbReference type="NCBI Taxonomy" id="381764"/>
    <lineage>
        <taxon>Bacteria</taxon>
        <taxon>Thermotogati</taxon>
        <taxon>Thermotogota</taxon>
        <taxon>Thermotogae</taxon>
        <taxon>Thermotogales</taxon>
        <taxon>Fervidobacteriaceae</taxon>
        <taxon>Fervidobacterium</taxon>
    </lineage>
</organism>
<dbReference type="PANTHER" id="PTHR21039">
    <property type="entry name" value="HISTIDINOL PHOSPHATASE-RELATED"/>
    <property type="match status" value="1"/>
</dbReference>
<evidence type="ECO:0000256" key="6">
    <source>
        <dbReference type="ARBA" id="ARBA00023102"/>
    </source>
</evidence>
<evidence type="ECO:0000313" key="11">
    <source>
        <dbReference type="Proteomes" id="UP000002415"/>
    </source>
</evidence>
<evidence type="ECO:0000256" key="3">
    <source>
        <dbReference type="ARBA" id="ARBA00013085"/>
    </source>
</evidence>
<name>A7HJI2_FERNB</name>
<dbReference type="InterPro" id="IPR004013">
    <property type="entry name" value="PHP_dom"/>
</dbReference>
<dbReference type="EMBL" id="CP000771">
    <property type="protein sequence ID" value="ABS60065.1"/>
    <property type="molecule type" value="Genomic_DNA"/>
</dbReference>
<dbReference type="eggNOG" id="COG1387">
    <property type="taxonomic scope" value="Bacteria"/>
</dbReference>
<evidence type="ECO:0000256" key="4">
    <source>
        <dbReference type="ARBA" id="ARBA00022605"/>
    </source>
</evidence>
<keyword evidence="11" id="KW-1185">Reference proteome</keyword>
<reference evidence="10 11" key="2">
    <citation type="journal article" date="2009" name="Proc. Natl. Acad. Sci. U.S.A.">
        <title>On the chimeric nature, thermophilic origin, and phylogenetic placement of the Thermotogales.</title>
        <authorList>
            <person name="Zhaxybayeva O."/>
            <person name="Swithers K.S."/>
            <person name="Lapierre P."/>
            <person name="Fournier G.P."/>
            <person name="Bickhart D.M."/>
            <person name="DeBoy R.T."/>
            <person name="Nelson K.E."/>
            <person name="Nesbo C.L."/>
            <person name="Doolittle W.F."/>
            <person name="Gogarten J.P."/>
            <person name="Noll K.M."/>
        </authorList>
    </citation>
    <scope>NUCLEOTIDE SEQUENCE [LARGE SCALE GENOMIC DNA]</scope>
    <source>
        <strain evidence="11">ATCC 35602 / DSM 5306 / Rt17-B1</strain>
    </source>
</reference>
<evidence type="ECO:0000256" key="1">
    <source>
        <dbReference type="ARBA" id="ARBA00004970"/>
    </source>
</evidence>
<dbReference type="KEGG" id="fno:Fnod_0198"/>
<dbReference type="InterPro" id="IPR010140">
    <property type="entry name" value="Histidinol_P_phosphatase_HisJ"/>
</dbReference>
<keyword evidence="4 8" id="KW-0028">Amino-acid biosynthesis</keyword>
<dbReference type="Proteomes" id="UP000002415">
    <property type="component" value="Chromosome"/>
</dbReference>
<evidence type="ECO:0000313" key="10">
    <source>
        <dbReference type="EMBL" id="ABS60065.1"/>
    </source>
</evidence>
<evidence type="ECO:0000256" key="7">
    <source>
        <dbReference type="ARBA" id="ARBA00049158"/>
    </source>
</evidence>
<protein>
    <recommendedName>
        <fullName evidence="3 8">Histidinol-phosphatase</fullName>
        <shortName evidence="8">HolPase</shortName>
        <ecNumber evidence="3 8">3.1.3.15</ecNumber>
    </recommendedName>
</protein>
<evidence type="ECO:0000256" key="2">
    <source>
        <dbReference type="ARBA" id="ARBA00009152"/>
    </source>
</evidence>
<comment type="similarity">
    <text evidence="2 8">Belongs to the PHP hydrolase family. HisK subfamily.</text>
</comment>
<dbReference type="AlphaFoldDB" id="A7HJI2"/>
<gene>
    <name evidence="10" type="ordered locus">Fnod_0198</name>
</gene>
<evidence type="ECO:0000256" key="8">
    <source>
        <dbReference type="RuleBase" id="RU366003"/>
    </source>
</evidence>
<dbReference type="SMART" id="SM00481">
    <property type="entry name" value="POLIIIAc"/>
    <property type="match status" value="1"/>
</dbReference>
<reference evidence="10 11" key="1">
    <citation type="submission" date="2007-07" db="EMBL/GenBank/DDBJ databases">
        <title>Complete sequence of Fervidobacterium nodosum Rt17-B1.</title>
        <authorList>
            <consortium name="US DOE Joint Genome Institute"/>
            <person name="Copeland A."/>
            <person name="Lucas S."/>
            <person name="Lapidus A."/>
            <person name="Barry K."/>
            <person name="Glavina del Rio T."/>
            <person name="Dalin E."/>
            <person name="Tice H."/>
            <person name="Pitluck S."/>
            <person name="Saunders E."/>
            <person name="Brettin T."/>
            <person name="Bruce D."/>
            <person name="Detter J.C."/>
            <person name="Han C."/>
            <person name="Schmutz J."/>
            <person name="Larimer F."/>
            <person name="Land M."/>
            <person name="Hauser L."/>
            <person name="Kyrpides N."/>
            <person name="Mikhailova N."/>
            <person name="Nelson K."/>
            <person name="Gogarten J.P."/>
            <person name="Noll K."/>
            <person name="Richardson P."/>
        </authorList>
    </citation>
    <scope>NUCLEOTIDE SEQUENCE [LARGE SCALE GENOMIC DNA]</scope>
    <source>
        <strain evidence="11">ATCC 35602 / DSM 5306 / Rt17-B1</strain>
    </source>
</reference>
<evidence type="ECO:0000256" key="5">
    <source>
        <dbReference type="ARBA" id="ARBA00022801"/>
    </source>
</evidence>